<evidence type="ECO:0000256" key="1">
    <source>
        <dbReference type="ARBA" id="ARBA00004609"/>
    </source>
</evidence>
<dbReference type="FunFam" id="1.10.110.10:FF:000001">
    <property type="entry name" value="Bifunctional inhibitor/lipid-transfer protein/seed storage 2S albumin superfamily protein"/>
    <property type="match status" value="1"/>
</dbReference>
<evidence type="ECO:0000256" key="11">
    <source>
        <dbReference type="SAM" id="MobiDB-lite"/>
    </source>
</evidence>
<dbReference type="AlphaFoldDB" id="A0A2Z7BAV3"/>
<evidence type="ECO:0000256" key="4">
    <source>
        <dbReference type="ARBA" id="ARBA00022475"/>
    </source>
</evidence>
<evidence type="ECO:0000256" key="9">
    <source>
        <dbReference type="ARBA" id="ARBA00023180"/>
    </source>
</evidence>
<keyword evidence="9" id="KW-0325">Glycoprotein</keyword>
<keyword evidence="8" id="KW-1015">Disulfide bond</keyword>
<accession>A0A2Z7BAV3</accession>
<evidence type="ECO:0000256" key="2">
    <source>
        <dbReference type="ARBA" id="ARBA00009748"/>
    </source>
</evidence>
<dbReference type="Gene3D" id="1.10.110.10">
    <property type="entry name" value="Plant lipid-transfer and hydrophobic proteins"/>
    <property type="match status" value="1"/>
</dbReference>
<dbReference type="EMBL" id="KV007495">
    <property type="protein sequence ID" value="KZV31442.1"/>
    <property type="molecule type" value="Genomic_DNA"/>
</dbReference>
<sequence>MDTKTRSLIVELACILILLAGFATSDIDKDKEKCANQVAGLVTCLPYVSGQAKAPPKECCTGLKQVINTSPECICLLVKDKDDPSLGLKINTTLALSLPAQCQAPANISDCPRLLHLPPNSPDAKVFDDFARSANKTNSAPAPSTASGSSASNATGTTFDQKNDGGRKAFIGCEMISRVFLTVVVSILYIA</sequence>
<feature type="domain" description="Bifunctional inhibitor/plant lipid transfer protein/seed storage helical" evidence="13">
    <location>
        <begin position="34"/>
        <end position="111"/>
    </location>
</feature>
<evidence type="ECO:0000256" key="5">
    <source>
        <dbReference type="ARBA" id="ARBA00022622"/>
    </source>
</evidence>
<keyword evidence="6 12" id="KW-0732">Signal</keyword>
<evidence type="ECO:0000256" key="10">
    <source>
        <dbReference type="ARBA" id="ARBA00023288"/>
    </source>
</evidence>
<evidence type="ECO:0000256" key="8">
    <source>
        <dbReference type="ARBA" id="ARBA00023157"/>
    </source>
</evidence>
<evidence type="ECO:0000259" key="13">
    <source>
        <dbReference type="SMART" id="SM00499"/>
    </source>
</evidence>
<dbReference type="PRINTS" id="PR00382">
    <property type="entry name" value="LIPIDTRNSFER"/>
</dbReference>
<evidence type="ECO:0000256" key="3">
    <source>
        <dbReference type="ARBA" id="ARBA00022448"/>
    </source>
</evidence>
<gene>
    <name evidence="14" type="ORF">F511_37770</name>
</gene>
<dbReference type="GO" id="GO:0005886">
    <property type="term" value="C:plasma membrane"/>
    <property type="evidence" value="ECO:0007669"/>
    <property type="project" value="UniProtKB-SubCell"/>
</dbReference>
<dbReference type="Pfam" id="PF14368">
    <property type="entry name" value="LTP_2"/>
    <property type="match status" value="1"/>
</dbReference>
<dbReference type="SUPFAM" id="SSF47699">
    <property type="entry name" value="Bifunctional inhibitor/lipid-transfer protein/seed storage 2S albumin"/>
    <property type="match status" value="1"/>
</dbReference>
<name>A0A2Z7BAV3_9LAMI</name>
<comment type="similarity">
    <text evidence="2">Belongs to the plant LTP family.</text>
</comment>
<feature type="compositionally biased region" description="Low complexity" evidence="11">
    <location>
        <begin position="137"/>
        <end position="158"/>
    </location>
</feature>
<evidence type="ECO:0000256" key="6">
    <source>
        <dbReference type="ARBA" id="ARBA00022729"/>
    </source>
</evidence>
<feature type="chain" id="PRO_5016408023" description="Bifunctional inhibitor/plant lipid transfer protein/seed storage helical domain-containing protein" evidence="12">
    <location>
        <begin position="26"/>
        <end position="191"/>
    </location>
</feature>
<evidence type="ECO:0000256" key="12">
    <source>
        <dbReference type="SAM" id="SignalP"/>
    </source>
</evidence>
<keyword evidence="15" id="KW-1185">Reference proteome</keyword>
<feature type="region of interest" description="Disordered" evidence="11">
    <location>
        <begin position="135"/>
        <end position="160"/>
    </location>
</feature>
<keyword evidence="7" id="KW-0446">Lipid-binding</keyword>
<dbReference type="PANTHER" id="PTHR33044">
    <property type="entry name" value="BIFUNCTIONAL INHIBITOR/LIPID-TRANSFER PROTEIN/SEED STORAGE 2S ALBUMIN SUPERFAMILY PROTEIN-RELATED"/>
    <property type="match status" value="1"/>
</dbReference>
<keyword evidence="10" id="KW-0449">Lipoprotein</keyword>
<keyword evidence="5" id="KW-0336">GPI-anchor</keyword>
<evidence type="ECO:0000256" key="7">
    <source>
        <dbReference type="ARBA" id="ARBA00023121"/>
    </source>
</evidence>
<dbReference type="OrthoDB" id="1938537at2759"/>
<dbReference type="InterPro" id="IPR016140">
    <property type="entry name" value="Bifunc_inhib/LTP/seed_store"/>
</dbReference>
<evidence type="ECO:0000313" key="14">
    <source>
        <dbReference type="EMBL" id="KZV31442.1"/>
    </source>
</evidence>
<dbReference type="InterPro" id="IPR000528">
    <property type="entry name" value="Plant_nsLTP"/>
</dbReference>
<reference evidence="14 15" key="1">
    <citation type="journal article" date="2015" name="Proc. Natl. Acad. Sci. U.S.A.">
        <title>The resurrection genome of Boea hygrometrica: A blueprint for survival of dehydration.</title>
        <authorList>
            <person name="Xiao L."/>
            <person name="Yang G."/>
            <person name="Zhang L."/>
            <person name="Yang X."/>
            <person name="Zhao S."/>
            <person name="Ji Z."/>
            <person name="Zhou Q."/>
            <person name="Hu M."/>
            <person name="Wang Y."/>
            <person name="Chen M."/>
            <person name="Xu Y."/>
            <person name="Jin H."/>
            <person name="Xiao X."/>
            <person name="Hu G."/>
            <person name="Bao F."/>
            <person name="Hu Y."/>
            <person name="Wan P."/>
            <person name="Li L."/>
            <person name="Deng X."/>
            <person name="Kuang T."/>
            <person name="Xiang C."/>
            <person name="Zhu J.K."/>
            <person name="Oliver M.J."/>
            <person name="He Y."/>
        </authorList>
    </citation>
    <scope>NUCLEOTIDE SEQUENCE [LARGE SCALE GENOMIC DNA]</scope>
    <source>
        <strain evidence="15">cv. XS01</strain>
    </source>
</reference>
<dbReference type="Proteomes" id="UP000250235">
    <property type="component" value="Unassembled WGS sequence"/>
</dbReference>
<comment type="subcellular location">
    <subcellularLocation>
        <location evidence="1">Cell membrane</location>
        <topology evidence="1">Lipid-anchor</topology>
        <topology evidence="1">GPI-anchor</topology>
    </subcellularLocation>
</comment>
<proteinExistence type="inferred from homology"/>
<protein>
    <recommendedName>
        <fullName evidence="13">Bifunctional inhibitor/plant lipid transfer protein/seed storage helical domain-containing protein</fullName>
    </recommendedName>
</protein>
<evidence type="ECO:0000313" key="15">
    <source>
        <dbReference type="Proteomes" id="UP000250235"/>
    </source>
</evidence>
<dbReference type="SMART" id="SM00499">
    <property type="entry name" value="AAI"/>
    <property type="match status" value="1"/>
</dbReference>
<dbReference type="InterPro" id="IPR036312">
    <property type="entry name" value="Bifun_inhib/LTP/seed_sf"/>
</dbReference>
<keyword evidence="4" id="KW-1003">Cell membrane</keyword>
<dbReference type="GO" id="GO:0008289">
    <property type="term" value="F:lipid binding"/>
    <property type="evidence" value="ECO:0007669"/>
    <property type="project" value="UniProtKB-KW"/>
</dbReference>
<organism evidence="14 15">
    <name type="scientific">Dorcoceras hygrometricum</name>
    <dbReference type="NCBI Taxonomy" id="472368"/>
    <lineage>
        <taxon>Eukaryota</taxon>
        <taxon>Viridiplantae</taxon>
        <taxon>Streptophyta</taxon>
        <taxon>Embryophyta</taxon>
        <taxon>Tracheophyta</taxon>
        <taxon>Spermatophyta</taxon>
        <taxon>Magnoliopsida</taxon>
        <taxon>eudicotyledons</taxon>
        <taxon>Gunneridae</taxon>
        <taxon>Pentapetalae</taxon>
        <taxon>asterids</taxon>
        <taxon>lamiids</taxon>
        <taxon>Lamiales</taxon>
        <taxon>Gesneriaceae</taxon>
        <taxon>Didymocarpoideae</taxon>
        <taxon>Trichosporeae</taxon>
        <taxon>Loxocarpinae</taxon>
        <taxon>Dorcoceras</taxon>
    </lineage>
</organism>
<dbReference type="GO" id="GO:0006869">
    <property type="term" value="P:lipid transport"/>
    <property type="evidence" value="ECO:0007669"/>
    <property type="project" value="InterPro"/>
</dbReference>
<dbReference type="InterPro" id="IPR043325">
    <property type="entry name" value="LTSS"/>
</dbReference>
<dbReference type="CDD" id="cd00010">
    <property type="entry name" value="AAI_LTSS"/>
    <property type="match status" value="1"/>
</dbReference>
<keyword evidence="3" id="KW-0813">Transport</keyword>
<feature type="signal peptide" evidence="12">
    <location>
        <begin position="1"/>
        <end position="25"/>
    </location>
</feature>
<dbReference type="GO" id="GO:0098552">
    <property type="term" value="C:side of membrane"/>
    <property type="evidence" value="ECO:0007669"/>
    <property type="project" value="UniProtKB-KW"/>
</dbReference>
<keyword evidence="5" id="KW-0472">Membrane</keyword>